<organism evidence="5 6">
    <name type="scientific">Natranaerovirga hydrolytica</name>
    <dbReference type="NCBI Taxonomy" id="680378"/>
    <lineage>
        <taxon>Bacteria</taxon>
        <taxon>Bacillati</taxon>
        <taxon>Bacillota</taxon>
        <taxon>Clostridia</taxon>
        <taxon>Lachnospirales</taxon>
        <taxon>Natranaerovirgaceae</taxon>
        <taxon>Natranaerovirga</taxon>
    </lineage>
</organism>
<dbReference type="PROSITE" id="PS50005">
    <property type="entry name" value="TPR"/>
    <property type="match status" value="3"/>
</dbReference>
<dbReference type="Gene3D" id="1.25.40.10">
    <property type="entry name" value="Tetratricopeptide repeat domain"/>
    <property type="match status" value="3"/>
</dbReference>
<dbReference type="PANTHER" id="PTHR44858">
    <property type="entry name" value="TETRATRICOPEPTIDE REPEAT PROTEIN 6"/>
    <property type="match status" value="1"/>
</dbReference>
<dbReference type="RefSeq" id="WP_132282796.1">
    <property type="nucleotide sequence ID" value="NZ_SMGQ01000014.1"/>
</dbReference>
<dbReference type="InterPro" id="IPR019734">
    <property type="entry name" value="TPR_rpt"/>
</dbReference>
<sequence>MKRLMVICLALWIFSGCVSEKNVATEFNDSGLQHFNEEDYESAIKDFENALLTEENAVFYYNKGMALKNNGNEKEAIEAFEKATELDPELGEAYYNIGLIYIELNDLENAKINLEKAVDDSIELALPYIGHIYEKEGNYEKAIQFLKKYTDHQQEASIYNQIGLMKVELGNYELALDSFKQALEIENANREILFNIAIIYQYLNELEQAKDYLLVLLEHYPEDEKAQKELTFINYRMKE</sequence>
<keyword evidence="4" id="KW-0732">Signal</keyword>
<dbReference type="OrthoDB" id="305319at2"/>
<evidence type="ECO:0000313" key="6">
    <source>
        <dbReference type="Proteomes" id="UP000294545"/>
    </source>
</evidence>
<dbReference type="InterPro" id="IPR011990">
    <property type="entry name" value="TPR-like_helical_dom_sf"/>
</dbReference>
<evidence type="ECO:0000313" key="5">
    <source>
        <dbReference type="EMBL" id="TCK92356.1"/>
    </source>
</evidence>
<feature type="repeat" description="TPR" evidence="3">
    <location>
        <begin position="57"/>
        <end position="90"/>
    </location>
</feature>
<dbReference type="Pfam" id="PF13424">
    <property type="entry name" value="TPR_12"/>
    <property type="match status" value="1"/>
</dbReference>
<feature type="signal peptide" evidence="4">
    <location>
        <begin position="1"/>
        <end position="20"/>
    </location>
</feature>
<feature type="chain" id="PRO_5039363805" evidence="4">
    <location>
        <begin position="21"/>
        <end position="239"/>
    </location>
</feature>
<gene>
    <name evidence="5" type="ORF">EDC19_2086</name>
</gene>
<evidence type="ECO:0000256" key="3">
    <source>
        <dbReference type="PROSITE-ProRule" id="PRU00339"/>
    </source>
</evidence>
<dbReference type="Proteomes" id="UP000294545">
    <property type="component" value="Unassembled WGS sequence"/>
</dbReference>
<name>A0A4R1MIB4_9FIRM</name>
<keyword evidence="6" id="KW-1185">Reference proteome</keyword>
<dbReference type="EMBL" id="SMGQ01000014">
    <property type="protein sequence ID" value="TCK92356.1"/>
    <property type="molecule type" value="Genomic_DNA"/>
</dbReference>
<dbReference type="PROSITE" id="PS51257">
    <property type="entry name" value="PROKAR_LIPOPROTEIN"/>
    <property type="match status" value="1"/>
</dbReference>
<dbReference type="InterPro" id="IPR050498">
    <property type="entry name" value="Ycf3"/>
</dbReference>
<proteinExistence type="predicted"/>
<dbReference type="SUPFAM" id="SSF48452">
    <property type="entry name" value="TPR-like"/>
    <property type="match status" value="1"/>
</dbReference>
<dbReference type="Pfam" id="PF13174">
    <property type="entry name" value="TPR_6"/>
    <property type="match status" value="1"/>
</dbReference>
<dbReference type="PANTHER" id="PTHR44858:SF1">
    <property type="entry name" value="UDP-N-ACETYLGLUCOSAMINE--PEPTIDE N-ACETYLGLUCOSAMINYLTRANSFERASE SPINDLY-RELATED"/>
    <property type="match status" value="1"/>
</dbReference>
<dbReference type="Pfam" id="PF13181">
    <property type="entry name" value="TPR_8"/>
    <property type="match status" value="2"/>
</dbReference>
<evidence type="ECO:0000256" key="1">
    <source>
        <dbReference type="ARBA" id="ARBA00022737"/>
    </source>
</evidence>
<feature type="repeat" description="TPR" evidence="3">
    <location>
        <begin position="91"/>
        <end position="124"/>
    </location>
</feature>
<protein>
    <submittedName>
        <fullName evidence="5">Tfp pilus assembly protein PilF</fullName>
    </submittedName>
</protein>
<keyword evidence="2 3" id="KW-0802">TPR repeat</keyword>
<dbReference type="PROSITE" id="PS50293">
    <property type="entry name" value="TPR_REGION"/>
    <property type="match status" value="2"/>
</dbReference>
<reference evidence="5 6" key="1">
    <citation type="submission" date="2019-03" db="EMBL/GenBank/DDBJ databases">
        <title>Genomic Encyclopedia of Type Strains, Phase IV (KMG-IV): sequencing the most valuable type-strain genomes for metagenomic binning, comparative biology and taxonomic classification.</title>
        <authorList>
            <person name="Goeker M."/>
        </authorList>
    </citation>
    <scope>NUCLEOTIDE SEQUENCE [LARGE SCALE GENOMIC DNA]</scope>
    <source>
        <strain evidence="5 6">DSM 24176</strain>
    </source>
</reference>
<dbReference type="SMART" id="SM00028">
    <property type="entry name" value="TPR"/>
    <property type="match status" value="5"/>
</dbReference>
<evidence type="ECO:0000256" key="4">
    <source>
        <dbReference type="SAM" id="SignalP"/>
    </source>
</evidence>
<dbReference type="GO" id="GO:0046813">
    <property type="term" value="P:receptor-mediated virion attachment to host cell"/>
    <property type="evidence" value="ECO:0007669"/>
    <property type="project" value="TreeGrafter"/>
</dbReference>
<feature type="repeat" description="TPR" evidence="3">
    <location>
        <begin position="156"/>
        <end position="189"/>
    </location>
</feature>
<dbReference type="GO" id="GO:0009279">
    <property type="term" value="C:cell outer membrane"/>
    <property type="evidence" value="ECO:0007669"/>
    <property type="project" value="TreeGrafter"/>
</dbReference>
<evidence type="ECO:0000256" key="2">
    <source>
        <dbReference type="ARBA" id="ARBA00022803"/>
    </source>
</evidence>
<comment type="caution">
    <text evidence="5">The sequence shown here is derived from an EMBL/GenBank/DDBJ whole genome shotgun (WGS) entry which is preliminary data.</text>
</comment>
<accession>A0A4R1MIB4</accession>
<keyword evidence="1" id="KW-0677">Repeat</keyword>
<dbReference type="AlphaFoldDB" id="A0A4R1MIB4"/>